<dbReference type="InterPro" id="IPR001017">
    <property type="entry name" value="DH_E1"/>
</dbReference>
<evidence type="ECO:0000313" key="6">
    <source>
        <dbReference type="Proteomes" id="UP000295707"/>
    </source>
</evidence>
<proteinExistence type="predicted"/>
<dbReference type="OrthoDB" id="9766715at2"/>
<evidence type="ECO:0000259" key="4">
    <source>
        <dbReference type="Pfam" id="PF00676"/>
    </source>
</evidence>
<gene>
    <name evidence="5" type="ORF">DFR30_0978</name>
</gene>
<dbReference type="PANTHER" id="PTHR11516">
    <property type="entry name" value="PYRUVATE DEHYDROGENASE E1 COMPONENT, ALPHA SUBUNIT BACTERIAL AND ORGANELLAR"/>
    <property type="match status" value="1"/>
</dbReference>
<dbReference type="Pfam" id="PF00676">
    <property type="entry name" value="E1_dh"/>
    <property type="match status" value="1"/>
</dbReference>
<dbReference type="GO" id="GO:0006086">
    <property type="term" value="P:pyruvate decarboxylation to acetyl-CoA"/>
    <property type="evidence" value="ECO:0007669"/>
    <property type="project" value="TreeGrafter"/>
</dbReference>
<dbReference type="InterPro" id="IPR050642">
    <property type="entry name" value="PDH_E1_Alpha_Subunit"/>
</dbReference>
<evidence type="ECO:0000256" key="1">
    <source>
        <dbReference type="ARBA" id="ARBA00001964"/>
    </source>
</evidence>
<dbReference type="SUPFAM" id="SSF52518">
    <property type="entry name" value="Thiamin diphosphate-binding fold (THDP-binding)"/>
    <property type="match status" value="1"/>
</dbReference>
<dbReference type="EMBL" id="SMFX01000001">
    <property type="protein sequence ID" value="TCK17736.1"/>
    <property type="molecule type" value="Genomic_DNA"/>
</dbReference>
<evidence type="ECO:0000313" key="5">
    <source>
        <dbReference type="EMBL" id="TCK17736.1"/>
    </source>
</evidence>
<keyword evidence="3" id="KW-0786">Thiamine pyrophosphate</keyword>
<sequence>MDRDTLHRFLYDMLLARAFEERAAQEYSNGNIAGFLHLYPGEEAVAVGVIHAAEPSDYLITTYREHVHALVRGIPARQVMAELFGRRDGICKGMGGSMHLFDKQCRFMGGYAIVGETFPVATGIGYSIALRDLPEAVICFFGDGAVNQGTFHEALNMASLWNLPVLFVCENNHYQIGTEIHRHSAVVDVYKRACAYNIPAEKLDGMDVINVYEATRHALAKIRAGNGPQLLEFETYRFRGHSMADAGNYRPRSEVSSQASRDPVETVIHEAGIGYPSQAEIAAAGPDLVDQLVCHVSATGHFNEQHIENVRREIDDVVEDAVQFALSSPSPTLQDARDSLYCNRRHETLLEASHHD</sequence>
<protein>
    <submittedName>
        <fullName evidence="5">Pyruvate dehydrogenase E1 component alpha subunit</fullName>
    </submittedName>
</protein>
<comment type="caution">
    <text evidence="5">The sequence shown here is derived from an EMBL/GenBank/DDBJ whole genome shotgun (WGS) entry which is preliminary data.</text>
</comment>
<dbReference type="Gene3D" id="3.40.50.970">
    <property type="match status" value="1"/>
</dbReference>
<organism evidence="5 6">
    <name type="scientific">Thiogranum longum</name>
    <dbReference type="NCBI Taxonomy" id="1537524"/>
    <lineage>
        <taxon>Bacteria</taxon>
        <taxon>Pseudomonadati</taxon>
        <taxon>Pseudomonadota</taxon>
        <taxon>Gammaproteobacteria</taxon>
        <taxon>Chromatiales</taxon>
        <taxon>Ectothiorhodospiraceae</taxon>
        <taxon>Thiogranum</taxon>
    </lineage>
</organism>
<reference evidence="5 6" key="1">
    <citation type="submission" date="2019-03" db="EMBL/GenBank/DDBJ databases">
        <title>Genomic Encyclopedia of Type Strains, Phase IV (KMG-IV): sequencing the most valuable type-strain genomes for metagenomic binning, comparative biology and taxonomic classification.</title>
        <authorList>
            <person name="Goeker M."/>
        </authorList>
    </citation>
    <scope>NUCLEOTIDE SEQUENCE [LARGE SCALE GENOMIC DNA]</scope>
    <source>
        <strain evidence="5 6">DSM 19610</strain>
    </source>
</reference>
<dbReference type="PANTHER" id="PTHR11516:SF60">
    <property type="entry name" value="PYRUVATE DEHYDROGENASE E1 COMPONENT SUBUNIT ALPHA"/>
    <property type="match status" value="1"/>
</dbReference>
<dbReference type="InterPro" id="IPR029061">
    <property type="entry name" value="THDP-binding"/>
</dbReference>
<feature type="domain" description="Dehydrogenase E1 component" evidence="4">
    <location>
        <begin position="12"/>
        <end position="266"/>
    </location>
</feature>
<evidence type="ECO:0000256" key="2">
    <source>
        <dbReference type="ARBA" id="ARBA00023002"/>
    </source>
</evidence>
<keyword evidence="6" id="KW-1185">Reference proteome</keyword>
<comment type="cofactor">
    <cofactor evidence="1">
        <name>thiamine diphosphate</name>
        <dbReference type="ChEBI" id="CHEBI:58937"/>
    </cofactor>
</comment>
<dbReference type="AlphaFoldDB" id="A0A4V2PGQ3"/>
<accession>A0A4V2PGQ3</accession>
<dbReference type="GO" id="GO:0004739">
    <property type="term" value="F:pyruvate dehydrogenase (acetyl-transferring) activity"/>
    <property type="evidence" value="ECO:0007669"/>
    <property type="project" value="TreeGrafter"/>
</dbReference>
<dbReference type="Proteomes" id="UP000295707">
    <property type="component" value="Unassembled WGS sequence"/>
</dbReference>
<evidence type="ECO:0000256" key="3">
    <source>
        <dbReference type="ARBA" id="ARBA00023052"/>
    </source>
</evidence>
<dbReference type="RefSeq" id="WP_132971589.1">
    <property type="nucleotide sequence ID" value="NZ_SMFX01000001.1"/>
</dbReference>
<name>A0A4V2PGQ3_9GAMM</name>
<keyword evidence="2" id="KW-0560">Oxidoreductase</keyword>
<keyword evidence="5" id="KW-0670">Pyruvate</keyword>
<dbReference type="CDD" id="cd02000">
    <property type="entry name" value="TPP_E1_PDC_ADC_BCADC"/>
    <property type="match status" value="1"/>
</dbReference>